<dbReference type="GO" id="GO:0000166">
    <property type="term" value="F:nucleotide binding"/>
    <property type="evidence" value="ECO:0007669"/>
    <property type="project" value="UniProtKB-KW"/>
</dbReference>
<reference evidence="1" key="2">
    <citation type="submission" date="2015-07" db="EMBL/GenBank/DDBJ databases">
        <authorList>
            <person name="Noorani M."/>
        </authorList>
    </citation>
    <scope>NUCLEOTIDE SEQUENCE</scope>
    <source>
        <strain evidence="1">Yugu1</strain>
    </source>
</reference>
<reference evidence="1" key="1">
    <citation type="journal article" date="2012" name="Nat. Biotechnol.">
        <title>Reference genome sequence of the model plant Setaria.</title>
        <authorList>
            <person name="Bennetzen J.L."/>
            <person name="Schmutz J."/>
            <person name="Wang H."/>
            <person name="Percifield R."/>
            <person name="Hawkins J."/>
            <person name="Pontaroli A.C."/>
            <person name="Estep M."/>
            <person name="Feng L."/>
            <person name="Vaughn J.N."/>
            <person name="Grimwood J."/>
            <person name="Jenkins J."/>
            <person name="Barry K."/>
            <person name="Lindquist E."/>
            <person name="Hellsten U."/>
            <person name="Deshpande S."/>
            <person name="Wang X."/>
            <person name="Wu X."/>
            <person name="Mitros T."/>
            <person name="Triplett J."/>
            <person name="Yang X."/>
            <person name="Ye C.Y."/>
            <person name="Mauro-Herrera M."/>
            <person name="Wang L."/>
            <person name="Li P."/>
            <person name="Sharma M."/>
            <person name="Sharma R."/>
            <person name="Ronald P.C."/>
            <person name="Panaud O."/>
            <person name="Kellogg E.A."/>
            <person name="Brutnell T.P."/>
            <person name="Doust A.N."/>
            <person name="Tuskan G.A."/>
            <person name="Rokhsar D."/>
            <person name="Devos K.M."/>
        </authorList>
    </citation>
    <scope>NUCLEOTIDE SEQUENCE [LARGE SCALE GENOMIC DNA]</scope>
    <source>
        <strain evidence="1">Yugu1</strain>
    </source>
</reference>
<dbReference type="EMBL" id="CM003536">
    <property type="protein sequence ID" value="RCV40197.1"/>
    <property type="molecule type" value="Genomic_DNA"/>
</dbReference>
<protein>
    <recommendedName>
        <fullName evidence="2">Rx N-terminal domain-containing protein</fullName>
    </recommendedName>
</protein>
<evidence type="ECO:0000313" key="1">
    <source>
        <dbReference type="EMBL" id="RCV40197.1"/>
    </source>
</evidence>
<organism evidence="1">
    <name type="scientific">Setaria italica</name>
    <name type="common">Foxtail millet</name>
    <name type="synonym">Panicum italicum</name>
    <dbReference type="NCBI Taxonomy" id="4555"/>
    <lineage>
        <taxon>Eukaryota</taxon>
        <taxon>Viridiplantae</taxon>
        <taxon>Streptophyta</taxon>
        <taxon>Embryophyta</taxon>
        <taxon>Tracheophyta</taxon>
        <taxon>Spermatophyta</taxon>
        <taxon>Magnoliopsida</taxon>
        <taxon>Liliopsida</taxon>
        <taxon>Poales</taxon>
        <taxon>Poaceae</taxon>
        <taxon>PACMAD clade</taxon>
        <taxon>Panicoideae</taxon>
        <taxon>Panicodae</taxon>
        <taxon>Paniceae</taxon>
        <taxon>Cenchrinae</taxon>
        <taxon>Setaria</taxon>
    </lineage>
</organism>
<dbReference type="OrthoDB" id="656226at2759"/>
<dbReference type="PANTHER" id="PTHR33377:SF56">
    <property type="entry name" value="RX N-TERMINAL DOMAIN-CONTAINING PROTEIN"/>
    <property type="match status" value="1"/>
</dbReference>
<name>A0A368SCM7_SETIT</name>
<proteinExistence type="predicted"/>
<sequence>MAGVICSAVVTDITSRVISKVTERCSCNKKAAVNDKLWKLNMLCTRIHSSIEASEKHQITNDHLLMWQETLKEAAVDGDEVLFTFRWRALNEASRNNDNRQVGTSGPLAYTKIAMSSMVEYFHNAAKILFSLDEDVEKLNSTVDKLEKLSADIEEFLKLVELEVLIEEENIPTKGKNQVICNSLALHLHQDEHQPLNRKRPFDSILDSTKMVESVKRVMRIRFFSFWIV</sequence>
<evidence type="ECO:0008006" key="2">
    <source>
        <dbReference type="Google" id="ProtNLM"/>
    </source>
</evidence>
<dbReference type="AlphaFoldDB" id="A0A368SCM7"/>
<dbReference type="GO" id="GO:0006952">
    <property type="term" value="P:defense response"/>
    <property type="evidence" value="ECO:0007669"/>
    <property type="project" value="UniProtKB-KW"/>
</dbReference>
<gene>
    <name evidence="1" type="ORF">SETIT_9G033100v2</name>
</gene>
<accession>A0A368SCM7</accession>
<dbReference type="PANTHER" id="PTHR33377">
    <property type="entry name" value="OS10G0134700 PROTEIN-RELATED"/>
    <property type="match status" value="1"/>
</dbReference>